<dbReference type="InParanoid" id="A0A2I4C5L4"/>
<organism evidence="3 4">
    <name type="scientific">Austrofundulus limnaeus</name>
    <name type="common">Annual killifish</name>
    <dbReference type="NCBI Taxonomy" id="52670"/>
    <lineage>
        <taxon>Eukaryota</taxon>
        <taxon>Metazoa</taxon>
        <taxon>Chordata</taxon>
        <taxon>Craniata</taxon>
        <taxon>Vertebrata</taxon>
        <taxon>Euteleostomi</taxon>
        <taxon>Actinopterygii</taxon>
        <taxon>Neopterygii</taxon>
        <taxon>Teleostei</taxon>
        <taxon>Neoteleostei</taxon>
        <taxon>Acanthomorphata</taxon>
        <taxon>Ovalentaria</taxon>
        <taxon>Atherinomorphae</taxon>
        <taxon>Cyprinodontiformes</taxon>
        <taxon>Rivulidae</taxon>
        <taxon>Austrofundulus</taxon>
    </lineage>
</organism>
<reference evidence="4" key="1">
    <citation type="submission" date="2025-08" db="UniProtKB">
        <authorList>
            <consortium name="RefSeq"/>
        </authorList>
    </citation>
    <scope>IDENTIFICATION</scope>
    <source>
        <strain evidence="4">Quisiro</strain>
        <tissue evidence="4">Liver</tissue>
    </source>
</reference>
<evidence type="ECO:0000313" key="4">
    <source>
        <dbReference type="RefSeq" id="XP_013875278.1"/>
    </source>
</evidence>
<proteinExistence type="predicted"/>
<name>A0A2I4C5L4_AUSLI</name>
<dbReference type="AlphaFoldDB" id="A0A2I4C5L4"/>
<gene>
    <name evidence="4" type="primary">LOC106525546</name>
</gene>
<evidence type="ECO:0000256" key="2">
    <source>
        <dbReference type="SAM" id="SignalP"/>
    </source>
</evidence>
<keyword evidence="3" id="KW-1185">Reference proteome</keyword>
<evidence type="ECO:0000313" key="3">
    <source>
        <dbReference type="Proteomes" id="UP000192220"/>
    </source>
</evidence>
<sequence length="217" mass="24397">MWHVVFVLATVGSAVCGNEIEFAESSEDDYNNQIFLEQQEGDPRSPPDRADLSRWDKLFIALEDSHMRQNMLLASAERCCGERSQLDALLKETFRQYAPSLVSVCRAQAEQAGLRLRDTLVQLGRDGAEMERRINATLELVLQSRYEEMARLKRLEEAVASLSAGGRWSGPLPSGLEEQEMTPPGEADTTTGRQRVHLQLSEVMEQAGEWRETRGDA</sequence>
<keyword evidence="2" id="KW-0732">Signal</keyword>
<feature type="signal peptide" evidence="2">
    <location>
        <begin position="1"/>
        <end position="17"/>
    </location>
</feature>
<dbReference type="KEGG" id="alim:106525546"/>
<dbReference type="GeneID" id="106525546"/>
<feature type="region of interest" description="Disordered" evidence="1">
    <location>
        <begin position="164"/>
        <end position="194"/>
    </location>
</feature>
<dbReference type="STRING" id="52670.A0A2I4C5L4"/>
<dbReference type="RefSeq" id="XP_013875278.1">
    <property type="nucleotide sequence ID" value="XM_014019824.1"/>
</dbReference>
<dbReference type="Proteomes" id="UP000192220">
    <property type="component" value="Unplaced"/>
</dbReference>
<protein>
    <submittedName>
        <fullName evidence="4">Uncharacterized protein LOC106525546</fullName>
    </submittedName>
</protein>
<feature type="chain" id="PRO_5014134054" evidence="2">
    <location>
        <begin position="18"/>
        <end position="217"/>
    </location>
</feature>
<accession>A0A2I4C5L4</accession>
<dbReference type="OrthoDB" id="10009351at2759"/>
<evidence type="ECO:0000256" key="1">
    <source>
        <dbReference type="SAM" id="MobiDB-lite"/>
    </source>
</evidence>